<dbReference type="PANTHER" id="PTHR11070">
    <property type="entry name" value="UVRD / RECB / PCRA DNA HELICASE FAMILY MEMBER"/>
    <property type="match status" value="1"/>
</dbReference>
<keyword evidence="3" id="KW-0347">Helicase</keyword>
<evidence type="ECO:0000259" key="6">
    <source>
        <dbReference type="Pfam" id="PF13361"/>
    </source>
</evidence>
<dbReference type="SUPFAM" id="SSF52540">
    <property type="entry name" value="P-loop containing nucleoside triphosphate hydrolases"/>
    <property type="match status" value="1"/>
</dbReference>
<keyword evidence="8" id="KW-1185">Reference proteome</keyword>
<dbReference type="GO" id="GO:0005829">
    <property type="term" value="C:cytosol"/>
    <property type="evidence" value="ECO:0007669"/>
    <property type="project" value="TreeGrafter"/>
</dbReference>
<evidence type="ECO:0000256" key="5">
    <source>
        <dbReference type="ARBA" id="ARBA00034923"/>
    </source>
</evidence>
<reference evidence="7 8" key="1">
    <citation type="submission" date="2016-02" db="EMBL/GenBank/DDBJ databases">
        <authorList>
            <person name="Wen L."/>
            <person name="He K."/>
            <person name="Yang H."/>
        </authorList>
    </citation>
    <scope>NUCLEOTIDE SEQUENCE [LARGE SCALE GENOMIC DNA]</scope>
    <source>
        <strain evidence="7 8">CV58</strain>
    </source>
</reference>
<organism evidence="7 8">
    <name type="scientific">Ventosimonas gracilis</name>
    <dbReference type="NCBI Taxonomy" id="1680762"/>
    <lineage>
        <taxon>Bacteria</taxon>
        <taxon>Pseudomonadati</taxon>
        <taxon>Pseudomonadota</taxon>
        <taxon>Gammaproteobacteria</taxon>
        <taxon>Pseudomonadales</taxon>
        <taxon>Ventosimonadaceae</taxon>
        <taxon>Ventosimonas</taxon>
    </lineage>
</organism>
<dbReference type="GO" id="GO:0016787">
    <property type="term" value="F:hydrolase activity"/>
    <property type="evidence" value="ECO:0007669"/>
    <property type="project" value="UniProtKB-KW"/>
</dbReference>
<dbReference type="GO" id="GO:0000725">
    <property type="term" value="P:recombinational repair"/>
    <property type="evidence" value="ECO:0007669"/>
    <property type="project" value="TreeGrafter"/>
</dbReference>
<gene>
    <name evidence="7" type="ORF">AXE65_05455</name>
</gene>
<dbReference type="InterPro" id="IPR000212">
    <property type="entry name" value="DNA_helicase_UvrD/REP"/>
</dbReference>
<keyword evidence="4" id="KW-0067">ATP-binding</keyword>
<protein>
    <recommendedName>
        <fullName evidence="5">DNA 3'-5' helicase II</fullName>
    </recommendedName>
</protein>
<dbReference type="InterPro" id="IPR027417">
    <property type="entry name" value="P-loop_NTPase"/>
</dbReference>
<dbReference type="EMBL" id="LSZO01000187">
    <property type="protein sequence ID" value="KXU36165.1"/>
    <property type="molecule type" value="Genomic_DNA"/>
</dbReference>
<evidence type="ECO:0000256" key="3">
    <source>
        <dbReference type="ARBA" id="ARBA00022806"/>
    </source>
</evidence>
<dbReference type="GO" id="GO:0043138">
    <property type="term" value="F:3'-5' DNA helicase activity"/>
    <property type="evidence" value="ECO:0007669"/>
    <property type="project" value="TreeGrafter"/>
</dbReference>
<keyword evidence="2" id="KW-0378">Hydrolase</keyword>
<dbReference type="InterPro" id="IPR014017">
    <property type="entry name" value="DNA_helicase_UvrD-like_C"/>
</dbReference>
<accession>A0A139SNL0</accession>
<evidence type="ECO:0000256" key="1">
    <source>
        <dbReference type="ARBA" id="ARBA00022741"/>
    </source>
</evidence>
<proteinExistence type="predicted"/>
<evidence type="ECO:0000256" key="4">
    <source>
        <dbReference type="ARBA" id="ARBA00022840"/>
    </source>
</evidence>
<comment type="caution">
    <text evidence="7">The sequence shown here is derived from an EMBL/GenBank/DDBJ whole genome shotgun (WGS) entry which is preliminary data.</text>
</comment>
<name>A0A139SNL0_9GAMM</name>
<dbReference type="GO" id="GO:0005524">
    <property type="term" value="F:ATP binding"/>
    <property type="evidence" value="ECO:0007669"/>
    <property type="project" value="UniProtKB-KW"/>
</dbReference>
<dbReference type="Pfam" id="PF13361">
    <property type="entry name" value="UvrD_C"/>
    <property type="match status" value="1"/>
</dbReference>
<keyword evidence="1" id="KW-0547">Nucleotide-binding</keyword>
<dbReference type="Proteomes" id="UP000072660">
    <property type="component" value="Unassembled WGS sequence"/>
</dbReference>
<evidence type="ECO:0000313" key="7">
    <source>
        <dbReference type="EMBL" id="KXU36165.1"/>
    </source>
</evidence>
<sequence length="117" mass="12956">MAVLYPGGEAGHNMEQALQQAAIPCIWLKDSKTRKDYRVDEDKIPIMTIHSSKGLEFSTVVLLDASFIPGKEIDDAALTAAMRLLYVGMTRATERLLLSFHRDNELAKALLANQAKP</sequence>
<evidence type="ECO:0000313" key="8">
    <source>
        <dbReference type="Proteomes" id="UP000072660"/>
    </source>
</evidence>
<feature type="domain" description="UvrD-like helicase C-terminal" evidence="6">
    <location>
        <begin position="39"/>
        <end position="102"/>
    </location>
</feature>
<dbReference type="Gene3D" id="3.40.50.300">
    <property type="entry name" value="P-loop containing nucleotide triphosphate hydrolases"/>
    <property type="match status" value="1"/>
</dbReference>
<evidence type="ECO:0000256" key="2">
    <source>
        <dbReference type="ARBA" id="ARBA00022801"/>
    </source>
</evidence>
<dbReference type="GO" id="GO:0003677">
    <property type="term" value="F:DNA binding"/>
    <property type="evidence" value="ECO:0007669"/>
    <property type="project" value="InterPro"/>
</dbReference>
<dbReference type="AlphaFoldDB" id="A0A139SNL0"/>
<dbReference type="PANTHER" id="PTHR11070:SF2">
    <property type="entry name" value="ATP-DEPENDENT DNA HELICASE SRS2"/>
    <property type="match status" value="1"/>
</dbReference>